<dbReference type="SUPFAM" id="SSF55729">
    <property type="entry name" value="Acyl-CoA N-acyltransferases (Nat)"/>
    <property type="match status" value="1"/>
</dbReference>
<reference evidence="9 10" key="1">
    <citation type="submission" date="2018-06" db="EMBL/GenBank/DDBJ databases">
        <title>Three novel Pseudomonas species isolated from symptomatic oak.</title>
        <authorList>
            <person name="Bueno-Gonzalez V."/>
            <person name="Brady C."/>
        </authorList>
    </citation>
    <scope>NUCLEOTIDE SEQUENCE [LARGE SCALE GENOMIC DNA]</scope>
    <source>
        <strain evidence="9 10">P6B</strain>
    </source>
</reference>
<dbReference type="GO" id="GO:0043190">
    <property type="term" value="C:ATP-binding cassette (ABC) transporter complex"/>
    <property type="evidence" value="ECO:0007669"/>
    <property type="project" value="TreeGrafter"/>
</dbReference>
<evidence type="ECO:0000256" key="1">
    <source>
        <dbReference type="ARBA" id="ARBA00004202"/>
    </source>
</evidence>
<keyword evidence="2" id="KW-0813">Transport</keyword>
<keyword evidence="5" id="KW-0067">ATP-binding</keyword>
<dbReference type="InterPro" id="IPR003439">
    <property type="entry name" value="ABC_transporter-like_ATP-bd"/>
</dbReference>
<dbReference type="GO" id="GO:0042626">
    <property type="term" value="F:ATPase-coupled transmembrane transporter activity"/>
    <property type="evidence" value="ECO:0007669"/>
    <property type="project" value="TreeGrafter"/>
</dbReference>
<dbReference type="CDD" id="cd00267">
    <property type="entry name" value="ABC_ATPase"/>
    <property type="match status" value="1"/>
</dbReference>
<evidence type="ECO:0000256" key="5">
    <source>
        <dbReference type="ARBA" id="ARBA00022840"/>
    </source>
</evidence>
<evidence type="ECO:0000256" key="4">
    <source>
        <dbReference type="ARBA" id="ARBA00022741"/>
    </source>
</evidence>
<dbReference type="OrthoDB" id="9802264at2"/>
<name>A0A4Q9QPQ3_9GAMM</name>
<dbReference type="Pfam" id="PF00005">
    <property type="entry name" value="ABC_tran"/>
    <property type="match status" value="1"/>
</dbReference>
<comment type="caution">
    <text evidence="9">The sequence shown here is derived from an EMBL/GenBank/DDBJ whole genome shotgun (WGS) entry which is preliminary data.</text>
</comment>
<dbReference type="InterPro" id="IPR000182">
    <property type="entry name" value="GNAT_dom"/>
</dbReference>
<gene>
    <name evidence="9" type="ORF">DNK44_25910</name>
</gene>
<accession>A0A4Q9QPQ3</accession>
<keyword evidence="4" id="KW-0547">Nucleotide-binding</keyword>
<keyword evidence="7" id="KW-0472">Membrane</keyword>
<dbReference type="Proteomes" id="UP000293172">
    <property type="component" value="Unassembled WGS sequence"/>
</dbReference>
<dbReference type="PANTHER" id="PTHR43553:SF27">
    <property type="entry name" value="ENERGY-COUPLING FACTOR TRANSPORTER ATP-BINDING PROTEIN ECFA2"/>
    <property type="match status" value="1"/>
</dbReference>
<dbReference type="GO" id="GO:0016747">
    <property type="term" value="F:acyltransferase activity, transferring groups other than amino-acyl groups"/>
    <property type="evidence" value="ECO:0007669"/>
    <property type="project" value="InterPro"/>
</dbReference>
<sequence length="628" mass="69601">MAIFTVEATRSKNHNKLISIRGEAGGLSTLVLPRFALIGPGDRLRMRSPATARLVELEGVGRKNWIKIVPTYVAKGQMQLAGDSYELEFREIESAADYESYERLENFHYRGRSTDTEPGVADEGLKGVGGRKGVVLAVLRVGSKSRVVGYIELQMPLMMCKPRHNLFSSPFCHPATGVEWKTWLGDGQQHVNLIVRIARVVVDPEFRGLGISSQLVEQAKQYAASRWHVGGRRPLFIEISAEMLRYVDFVTRHGLLHIGDTEGNLDRIFKDLRSIERGASGKSQIMSLQRRYHASFGAYCEQTGRSFDEARVILSELLVKHDPRSAMPSDEWLAFRPLLRFPIPYHLAGLDSQTASYVTTSLAKLRSINGSYQVTTTQEAVPEQVANERHKTQVRLRAVEVWVDHELSLSAFVRLAMDSFGIESPRLRTKLLGPVDIELAAGNIFLVTGSSGAGKSILLDAICGKSTQGLLLRGRIERGGKRAAELESLPSSVPLLQYFGERYGAERAFDVLCRVGLSEAMVFIKPFSMLSMGQRYRAMLADLLLSGADIWVIDEFCSNLDPVTASVISTQIRRLAKQHGIVLVAAAANVSHFVADLAPERILVVRTGGETLLMGMKEFQDGLYEKGI</sequence>
<keyword evidence="6" id="KW-1278">Translocase</keyword>
<evidence type="ECO:0000256" key="7">
    <source>
        <dbReference type="ARBA" id="ARBA00023136"/>
    </source>
</evidence>
<evidence type="ECO:0000313" key="10">
    <source>
        <dbReference type="Proteomes" id="UP000293172"/>
    </source>
</evidence>
<evidence type="ECO:0000313" key="9">
    <source>
        <dbReference type="EMBL" id="TBU82395.1"/>
    </source>
</evidence>
<dbReference type="RefSeq" id="WP_131199471.1">
    <property type="nucleotide sequence ID" value="NZ_QJUL01000078.1"/>
</dbReference>
<dbReference type="InterPro" id="IPR016181">
    <property type="entry name" value="Acyl_CoA_acyltransferase"/>
</dbReference>
<dbReference type="PROSITE" id="PS50893">
    <property type="entry name" value="ABC_TRANSPORTER_2"/>
    <property type="match status" value="1"/>
</dbReference>
<organism evidence="9 10">
    <name type="scientific">Phytopseudomonas dryadis</name>
    <dbReference type="NCBI Taxonomy" id="2487520"/>
    <lineage>
        <taxon>Bacteria</taxon>
        <taxon>Pseudomonadati</taxon>
        <taxon>Pseudomonadota</taxon>
        <taxon>Gammaproteobacteria</taxon>
        <taxon>Pseudomonadales</taxon>
        <taxon>Pseudomonadaceae</taxon>
        <taxon>Phytopseudomonas</taxon>
    </lineage>
</organism>
<evidence type="ECO:0000259" key="8">
    <source>
        <dbReference type="PROSITE" id="PS50893"/>
    </source>
</evidence>
<dbReference type="GO" id="GO:0005524">
    <property type="term" value="F:ATP binding"/>
    <property type="evidence" value="ECO:0007669"/>
    <property type="project" value="UniProtKB-KW"/>
</dbReference>
<dbReference type="Pfam" id="PF00583">
    <property type="entry name" value="Acetyltransf_1"/>
    <property type="match status" value="1"/>
</dbReference>
<proteinExistence type="predicted"/>
<keyword evidence="3" id="KW-1003">Cell membrane</keyword>
<dbReference type="InterPro" id="IPR027417">
    <property type="entry name" value="P-loop_NTPase"/>
</dbReference>
<dbReference type="AlphaFoldDB" id="A0A4Q9QPQ3"/>
<dbReference type="Gene3D" id="3.40.50.300">
    <property type="entry name" value="P-loop containing nucleotide triphosphate hydrolases"/>
    <property type="match status" value="1"/>
</dbReference>
<dbReference type="InterPro" id="IPR050095">
    <property type="entry name" value="ECF_ABC_transporter_ATP-bd"/>
</dbReference>
<comment type="subcellular location">
    <subcellularLocation>
        <location evidence="1">Cell membrane</location>
        <topology evidence="1">Peripheral membrane protein</topology>
    </subcellularLocation>
</comment>
<evidence type="ECO:0000256" key="6">
    <source>
        <dbReference type="ARBA" id="ARBA00022967"/>
    </source>
</evidence>
<dbReference type="EMBL" id="QJUL01000078">
    <property type="protein sequence ID" value="TBU82395.1"/>
    <property type="molecule type" value="Genomic_DNA"/>
</dbReference>
<feature type="domain" description="ABC transporter" evidence="8">
    <location>
        <begin position="413"/>
        <end position="628"/>
    </location>
</feature>
<evidence type="ECO:0000256" key="2">
    <source>
        <dbReference type="ARBA" id="ARBA00022448"/>
    </source>
</evidence>
<evidence type="ECO:0000256" key="3">
    <source>
        <dbReference type="ARBA" id="ARBA00022475"/>
    </source>
</evidence>
<dbReference type="SUPFAM" id="SSF52540">
    <property type="entry name" value="P-loop containing nucleoside triphosphate hydrolases"/>
    <property type="match status" value="1"/>
</dbReference>
<protein>
    <recommendedName>
        <fullName evidence="8">ABC transporter domain-containing protein</fullName>
    </recommendedName>
</protein>
<dbReference type="PANTHER" id="PTHR43553">
    <property type="entry name" value="HEAVY METAL TRANSPORTER"/>
    <property type="match status" value="1"/>
</dbReference>
<dbReference type="Gene3D" id="3.40.630.30">
    <property type="match status" value="1"/>
</dbReference>
<dbReference type="CDD" id="cd04301">
    <property type="entry name" value="NAT_SF"/>
    <property type="match status" value="1"/>
</dbReference>
<dbReference type="GO" id="GO:0016887">
    <property type="term" value="F:ATP hydrolysis activity"/>
    <property type="evidence" value="ECO:0007669"/>
    <property type="project" value="InterPro"/>
</dbReference>